<evidence type="ECO:0000313" key="13">
    <source>
        <dbReference type="Proteomes" id="UP000308760"/>
    </source>
</evidence>
<feature type="active site" description="Charge relay system" evidence="5 6">
    <location>
        <position position="190"/>
    </location>
</feature>
<evidence type="ECO:0000313" key="12">
    <source>
        <dbReference type="EMBL" id="THV35228.1"/>
    </source>
</evidence>
<dbReference type="AlphaFoldDB" id="A0A4S8PUV7"/>
<evidence type="ECO:0000259" key="9">
    <source>
        <dbReference type="Pfam" id="PF02225"/>
    </source>
</evidence>
<dbReference type="InterPro" id="IPR000209">
    <property type="entry name" value="Peptidase_S8/S53_dom"/>
</dbReference>
<dbReference type="Gene3D" id="3.40.50.200">
    <property type="entry name" value="Peptidase S8/S53 domain"/>
    <property type="match status" value="1"/>
</dbReference>
<dbReference type="InterPro" id="IPR041469">
    <property type="entry name" value="Subtilisin-like_FN3"/>
</dbReference>
<dbReference type="InterPro" id="IPR045051">
    <property type="entry name" value="SBT"/>
</dbReference>
<feature type="domain" description="Peptidase S8/S53" evidence="8">
    <location>
        <begin position="181"/>
        <end position="630"/>
    </location>
</feature>
<feature type="domain" description="PA" evidence="9">
    <location>
        <begin position="443"/>
        <end position="497"/>
    </location>
</feature>
<feature type="domain" description="Subtilisin-like protease fibronectin type-III" evidence="11">
    <location>
        <begin position="706"/>
        <end position="801"/>
    </location>
</feature>
<evidence type="ECO:0000259" key="8">
    <source>
        <dbReference type="Pfam" id="PF00082"/>
    </source>
</evidence>
<keyword evidence="13" id="KW-1185">Reference proteome</keyword>
<evidence type="ECO:0000256" key="6">
    <source>
        <dbReference type="PROSITE-ProRule" id="PRU01240"/>
    </source>
</evidence>
<keyword evidence="3 6" id="KW-0378">Hydrolase</keyword>
<dbReference type="InterPro" id="IPR006311">
    <property type="entry name" value="TAT_signal"/>
</dbReference>
<dbReference type="EMBL" id="STGY01000076">
    <property type="protein sequence ID" value="THV35228.1"/>
    <property type="molecule type" value="Genomic_DNA"/>
</dbReference>
<dbReference type="Pfam" id="PF00082">
    <property type="entry name" value="Peptidase_S8"/>
    <property type="match status" value="1"/>
</dbReference>
<feature type="active site" description="Charge relay system" evidence="5 6">
    <location>
        <position position="264"/>
    </location>
</feature>
<dbReference type="Proteomes" id="UP000308760">
    <property type="component" value="Unassembled WGS sequence"/>
</dbReference>
<evidence type="ECO:0000256" key="3">
    <source>
        <dbReference type="ARBA" id="ARBA00022801"/>
    </source>
</evidence>
<dbReference type="Pfam" id="PF17766">
    <property type="entry name" value="fn3_6"/>
    <property type="match status" value="1"/>
</dbReference>
<dbReference type="PROSITE" id="PS00138">
    <property type="entry name" value="SUBTILASE_SER"/>
    <property type="match status" value="1"/>
</dbReference>
<feature type="signal peptide" evidence="7">
    <location>
        <begin position="1"/>
        <end position="31"/>
    </location>
</feature>
<dbReference type="SUPFAM" id="SSF52743">
    <property type="entry name" value="Subtilisin-like"/>
    <property type="match status" value="1"/>
</dbReference>
<evidence type="ECO:0000256" key="7">
    <source>
        <dbReference type="SAM" id="SignalP"/>
    </source>
</evidence>
<dbReference type="RefSeq" id="WP_136536999.1">
    <property type="nucleotide sequence ID" value="NZ_STGY01000076.1"/>
</dbReference>
<dbReference type="GO" id="GO:0006508">
    <property type="term" value="P:proteolysis"/>
    <property type="evidence" value="ECO:0007669"/>
    <property type="project" value="UniProtKB-KW"/>
</dbReference>
<dbReference type="InterPro" id="IPR015500">
    <property type="entry name" value="Peptidase_S8_subtilisin-rel"/>
</dbReference>
<dbReference type="InterPro" id="IPR023828">
    <property type="entry name" value="Peptidase_S8_Ser-AS"/>
</dbReference>
<keyword evidence="7" id="KW-0732">Signal</keyword>
<proteinExistence type="inferred from homology"/>
<comment type="caution">
    <text evidence="12">The sequence shown here is derived from an EMBL/GenBank/DDBJ whole genome shotgun (WGS) entry which is preliminary data.</text>
</comment>
<evidence type="ECO:0000256" key="4">
    <source>
        <dbReference type="ARBA" id="ARBA00022825"/>
    </source>
</evidence>
<dbReference type="Pfam" id="PF05922">
    <property type="entry name" value="Inhibitor_I9"/>
    <property type="match status" value="1"/>
</dbReference>
<dbReference type="InterPro" id="IPR036852">
    <property type="entry name" value="Peptidase_S8/S53_dom_sf"/>
</dbReference>
<evidence type="ECO:0000256" key="2">
    <source>
        <dbReference type="ARBA" id="ARBA00022670"/>
    </source>
</evidence>
<comment type="similarity">
    <text evidence="1 6">Belongs to the peptidase S8 family.</text>
</comment>
<evidence type="ECO:0000256" key="5">
    <source>
        <dbReference type="PIRSR" id="PIRSR615500-1"/>
    </source>
</evidence>
<dbReference type="OrthoDB" id="614750at2"/>
<evidence type="ECO:0000259" key="10">
    <source>
        <dbReference type="Pfam" id="PF05922"/>
    </source>
</evidence>
<organism evidence="12 13">
    <name type="scientific">Glycomyces buryatensis</name>
    <dbReference type="NCBI Taxonomy" id="2570927"/>
    <lineage>
        <taxon>Bacteria</taxon>
        <taxon>Bacillati</taxon>
        <taxon>Actinomycetota</taxon>
        <taxon>Actinomycetes</taxon>
        <taxon>Glycomycetales</taxon>
        <taxon>Glycomycetaceae</taxon>
        <taxon>Glycomyces</taxon>
    </lineage>
</organism>
<protein>
    <submittedName>
        <fullName evidence="12">Uncharacterized protein</fullName>
    </submittedName>
</protein>
<feature type="active site" description="Charge relay system" evidence="5 6">
    <location>
        <position position="592"/>
    </location>
</feature>
<reference evidence="13" key="1">
    <citation type="submission" date="2019-04" db="EMBL/GenBank/DDBJ databases">
        <title>Nocardioides xinjiangensis sp. nov.</title>
        <authorList>
            <person name="Liu S."/>
        </authorList>
    </citation>
    <scope>NUCLEOTIDE SEQUENCE [LARGE SCALE GENOMIC DNA]</scope>
    <source>
        <strain evidence="13">18</strain>
    </source>
</reference>
<keyword evidence="4 6" id="KW-0720">Serine protease</keyword>
<evidence type="ECO:0000259" key="11">
    <source>
        <dbReference type="Pfam" id="PF17766"/>
    </source>
</evidence>
<sequence>MSSLRAAGRRRSVIAALSAAAVAATSLTVFAYTATADPALPSSPTSFKDGRYIIQFADEPVAVYDGGVPGLEATTPDDGERIAFDSDAVQDYRAHLEEARDEILGDVPGVQPDAEYDTALNGVAAELTGAEARELASDERVAAIVPDGLSKPQLDTSSEFLGLSGEDGSWESEFGGGEHAGEGVVIGIIDGGFIPENPMFAPLPEPRPDQDVIDAKWKGECEEGEDTPENNVVCNNKVIGARWFDSTGNSDVDGFKSPREEYNHGTHVATTAAGNLDTEAVIDGVPVGSVSGMAPAARLAVYKVCWIAIDGLCQNSDIVAAIDAAVSDGVDVINMSLGDAGNTIVDPIAMASFAAAEAGVFIANSAGNAGESGASTVGHNAPWVTSVAAGSHTRTYDVELTLGDGQTFPYTSNAPRFTETEADLVLAQEVAEEGADPAEVRLCAPGTLDADKVAGRAVACARGTYLFVEKSQAVADAGGAFALVYNDDAAQDDLDTGFDAPQWTVRTGVAAGDAIEAYAAGNDAATVTAHAYETVSQTAPTSAEWSGQGPALAGGGDLLKPDITAPGDEILAGYMPSATPDGGHFGLMGGTSMASPHIAGLAALIKSANPDWSPMAIKSAIMTTAYQTDTEGEPIGRAGTDATATPFHLGSGHVDGQAMFDPGLVYDSGATDWIRYGCAIGQFQEVAPAGTCETAEDDHGALDPSDLNYPSIAVGDLTGKQTITRTVTNVDDTVGVYYPTVEVPQGFKVKVDRKLLVVQPGATATYSVTITRTDAASAEWSFGSLTWRDWRGHEVRSPITVRAADIAVPSELTGEGTEGSAEFDVKTGVDGTFELAASGLVASDTRTLALSNPDRSTFPMDEPVERDQTKAFELTVPDDAAMGSVATFDADQGPEVDIDLYVYTKLDDGTLELFGTPQLPGSDEVVDLEAGRTYVVFVDLWDAPTTAVEALVHTWIVPGTAAGNLTVAPDSLEAEAGDAHTVTATWSGVDADRRYLGTIDYLVEGALLGRTIVAIGL</sequence>
<evidence type="ECO:0000256" key="1">
    <source>
        <dbReference type="ARBA" id="ARBA00011073"/>
    </source>
</evidence>
<dbReference type="GO" id="GO:0004252">
    <property type="term" value="F:serine-type endopeptidase activity"/>
    <property type="evidence" value="ECO:0007669"/>
    <property type="project" value="UniProtKB-UniRule"/>
</dbReference>
<dbReference type="Gene3D" id="3.50.30.30">
    <property type="match status" value="1"/>
</dbReference>
<name>A0A4S8PUV7_9ACTN</name>
<dbReference type="PROSITE" id="PS51892">
    <property type="entry name" value="SUBTILASE"/>
    <property type="match status" value="1"/>
</dbReference>
<dbReference type="PROSITE" id="PS51318">
    <property type="entry name" value="TAT"/>
    <property type="match status" value="1"/>
</dbReference>
<feature type="domain" description="Inhibitor I9" evidence="10">
    <location>
        <begin position="52"/>
        <end position="147"/>
    </location>
</feature>
<gene>
    <name evidence="12" type="ORF">FAB82_23480</name>
</gene>
<dbReference type="InterPro" id="IPR010259">
    <property type="entry name" value="S8pro/Inhibitor_I9"/>
</dbReference>
<accession>A0A4S8PUV7</accession>
<feature type="chain" id="PRO_5039301195" evidence="7">
    <location>
        <begin position="32"/>
        <end position="1017"/>
    </location>
</feature>
<reference evidence="12 13" key="2">
    <citation type="submission" date="2019-05" db="EMBL/GenBank/DDBJ databases">
        <title>Glycomyces buryatensis sp. nov.</title>
        <authorList>
            <person name="Nikitina E."/>
        </authorList>
    </citation>
    <scope>NUCLEOTIDE SEQUENCE [LARGE SCALE GENOMIC DNA]</scope>
    <source>
        <strain evidence="12 13">18</strain>
    </source>
</reference>
<dbReference type="PRINTS" id="PR00723">
    <property type="entry name" value="SUBTILISIN"/>
</dbReference>
<dbReference type="PANTHER" id="PTHR10795">
    <property type="entry name" value="PROPROTEIN CONVERTASE SUBTILISIN/KEXIN"/>
    <property type="match status" value="1"/>
</dbReference>
<keyword evidence="2 6" id="KW-0645">Protease</keyword>
<dbReference type="Gene3D" id="2.60.40.2310">
    <property type="match status" value="1"/>
</dbReference>
<dbReference type="InterPro" id="IPR003137">
    <property type="entry name" value="PA_domain"/>
</dbReference>
<dbReference type="Pfam" id="PF02225">
    <property type="entry name" value="PA"/>
    <property type="match status" value="1"/>
</dbReference>
<dbReference type="CDD" id="cd02120">
    <property type="entry name" value="PA_subtilisin_like"/>
    <property type="match status" value="1"/>
</dbReference>